<keyword evidence="5" id="KW-0460">Magnesium</keyword>
<dbReference type="CDD" id="cd18870">
    <property type="entry name" value="NUDIX_AcylCoAdiphos_Nudt19"/>
    <property type="match status" value="1"/>
</dbReference>
<keyword evidence="4" id="KW-0378">Hydrolase</keyword>
<keyword evidence="6" id="KW-0464">Manganese</keyword>
<evidence type="ECO:0000259" key="7">
    <source>
        <dbReference type="PROSITE" id="PS51462"/>
    </source>
</evidence>
<proteinExistence type="predicted"/>
<evidence type="ECO:0000313" key="8">
    <source>
        <dbReference type="EMBL" id="GAB97278.1"/>
    </source>
</evidence>
<dbReference type="InterPro" id="IPR000086">
    <property type="entry name" value="NUDIX_hydrolase_dom"/>
</dbReference>
<dbReference type="STRING" id="1184609.KILIM_062_00250"/>
<keyword evidence="9" id="KW-1185">Reference proteome</keyword>
<evidence type="ECO:0000256" key="1">
    <source>
        <dbReference type="ARBA" id="ARBA00001936"/>
    </source>
</evidence>
<evidence type="ECO:0000256" key="3">
    <source>
        <dbReference type="ARBA" id="ARBA00022723"/>
    </source>
</evidence>
<dbReference type="Proteomes" id="UP000008366">
    <property type="component" value="Unassembled WGS sequence"/>
</dbReference>
<evidence type="ECO:0000256" key="4">
    <source>
        <dbReference type="ARBA" id="ARBA00022801"/>
    </source>
</evidence>
<sequence length="293" mass="31541">MTQPLEFALPAGLRAKAAAWLGPNPPQAPPVKPAATVLLVRDEQDGAASGEAAGGVQVWMMRRAASMAFAPDVTVFPGGGVDPRDEDPALPWRGPTPAQWARLLGVPEPLARRLVVAAAREVFEECGVLLAGDDRGEPPAQLRGPTWQGLREALVTREVAFAQVLDDHGLALRTELLAPRARWVTPQFETRRYDTFFFAARVPHGQEPDGRTSEAVTAGWERPADLLAQFDDGAIILLPPTQDQVRALATIPNVRTLLAAPPPAVPLPRIEPRLDQRGDDLVLVCEPGSEEAS</sequence>
<comment type="cofactor">
    <cofactor evidence="2">
        <name>Mg(2+)</name>
        <dbReference type="ChEBI" id="CHEBI:18420"/>
    </cofactor>
</comment>
<feature type="domain" description="Nudix hydrolase" evidence="7">
    <location>
        <begin position="30"/>
        <end position="243"/>
    </location>
</feature>
<comment type="cofactor">
    <cofactor evidence="1">
        <name>Mn(2+)</name>
        <dbReference type="ChEBI" id="CHEBI:29035"/>
    </cofactor>
</comment>
<dbReference type="EMBL" id="BAHD01000062">
    <property type="protein sequence ID" value="GAB97278.1"/>
    <property type="molecule type" value="Genomic_DNA"/>
</dbReference>
<keyword evidence="3" id="KW-0479">Metal-binding</keyword>
<dbReference type="InterPro" id="IPR039121">
    <property type="entry name" value="NUDT19"/>
</dbReference>
<dbReference type="PANTHER" id="PTHR12318">
    <property type="entry name" value="TESTOSTERONE-REGULATED PROTEIN RP2"/>
    <property type="match status" value="1"/>
</dbReference>
<dbReference type="InterPro" id="IPR015797">
    <property type="entry name" value="NUDIX_hydrolase-like_dom_sf"/>
</dbReference>
<dbReference type="Gene3D" id="3.90.79.10">
    <property type="entry name" value="Nucleoside Triphosphate Pyrophosphohydrolase"/>
    <property type="match status" value="1"/>
</dbReference>
<reference evidence="8 9" key="1">
    <citation type="submission" date="2012-08" db="EMBL/GenBank/DDBJ databases">
        <title>Whole genome shotgun sequence of Kineosphaera limosa NBRC 100340.</title>
        <authorList>
            <person name="Yoshida I."/>
            <person name="Isaki S."/>
            <person name="Hosoyama A."/>
            <person name="Tsuchikane K."/>
            <person name="Katsumata H."/>
            <person name="Ando Y."/>
            <person name="Ohji S."/>
            <person name="Hamada M."/>
            <person name="Tamura T."/>
            <person name="Yamazoe A."/>
            <person name="Yamazaki S."/>
            <person name="Fujita N."/>
        </authorList>
    </citation>
    <scope>NUCLEOTIDE SEQUENCE [LARGE SCALE GENOMIC DNA]</scope>
    <source>
        <strain evidence="8 9">NBRC 100340</strain>
    </source>
</reference>
<gene>
    <name evidence="8" type="ORF">KILIM_062_00250</name>
</gene>
<dbReference type="RefSeq" id="WP_006593810.1">
    <property type="nucleotide sequence ID" value="NZ_BAHD01000062.1"/>
</dbReference>
<dbReference type="PROSITE" id="PS51462">
    <property type="entry name" value="NUDIX"/>
    <property type="match status" value="1"/>
</dbReference>
<evidence type="ECO:0000313" key="9">
    <source>
        <dbReference type="Proteomes" id="UP000008366"/>
    </source>
</evidence>
<dbReference type="GO" id="GO:0046872">
    <property type="term" value="F:metal ion binding"/>
    <property type="evidence" value="ECO:0007669"/>
    <property type="project" value="UniProtKB-KW"/>
</dbReference>
<dbReference type="PANTHER" id="PTHR12318:SF0">
    <property type="entry name" value="ACYL-COENZYME A DIPHOSPHATASE NUDT19"/>
    <property type="match status" value="1"/>
</dbReference>
<dbReference type="eggNOG" id="COG0494">
    <property type="taxonomic scope" value="Bacteria"/>
</dbReference>
<evidence type="ECO:0000256" key="5">
    <source>
        <dbReference type="ARBA" id="ARBA00022842"/>
    </source>
</evidence>
<comment type="caution">
    <text evidence="8">The sequence shown here is derived from an EMBL/GenBank/DDBJ whole genome shotgun (WGS) entry which is preliminary data.</text>
</comment>
<organism evidence="8 9">
    <name type="scientific">Kineosphaera limosa NBRC 100340</name>
    <dbReference type="NCBI Taxonomy" id="1184609"/>
    <lineage>
        <taxon>Bacteria</taxon>
        <taxon>Bacillati</taxon>
        <taxon>Actinomycetota</taxon>
        <taxon>Actinomycetes</taxon>
        <taxon>Micrococcales</taxon>
        <taxon>Dermatophilaceae</taxon>
        <taxon>Kineosphaera</taxon>
    </lineage>
</organism>
<evidence type="ECO:0000256" key="2">
    <source>
        <dbReference type="ARBA" id="ARBA00001946"/>
    </source>
</evidence>
<name>K6VM34_9MICO</name>
<dbReference type="GO" id="GO:0016818">
    <property type="term" value="F:hydrolase activity, acting on acid anhydrides, in phosphorus-containing anhydrides"/>
    <property type="evidence" value="ECO:0007669"/>
    <property type="project" value="InterPro"/>
</dbReference>
<dbReference type="OrthoDB" id="7183442at2"/>
<dbReference type="AlphaFoldDB" id="K6VM34"/>
<dbReference type="SUPFAM" id="SSF55811">
    <property type="entry name" value="Nudix"/>
    <property type="match status" value="1"/>
</dbReference>
<protein>
    <recommendedName>
        <fullName evidence="7">Nudix hydrolase domain-containing protein</fullName>
    </recommendedName>
</protein>
<accession>K6VM34</accession>
<evidence type="ECO:0000256" key="6">
    <source>
        <dbReference type="ARBA" id="ARBA00023211"/>
    </source>
</evidence>